<dbReference type="AlphaFoldDB" id="A0A1Q8CLX5"/>
<dbReference type="GO" id="GO:0022857">
    <property type="term" value="F:transmembrane transporter activity"/>
    <property type="evidence" value="ECO:0007669"/>
    <property type="project" value="InterPro"/>
</dbReference>
<feature type="transmembrane region" description="Helical" evidence="1">
    <location>
        <begin position="106"/>
        <end position="127"/>
    </location>
</feature>
<dbReference type="Gene3D" id="1.20.1250.20">
    <property type="entry name" value="MFS general substrate transporter like domains"/>
    <property type="match status" value="2"/>
</dbReference>
<feature type="transmembrane region" description="Helical" evidence="1">
    <location>
        <begin position="139"/>
        <end position="162"/>
    </location>
</feature>
<dbReference type="Proteomes" id="UP000185596">
    <property type="component" value="Unassembled WGS sequence"/>
</dbReference>
<feature type="transmembrane region" description="Helical" evidence="1">
    <location>
        <begin position="82"/>
        <end position="100"/>
    </location>
</feature>
<dbReference type="OrthoDB" id="5317164at2"/>
<sequence>MCHLGWVTTVRTAKDRRVLLVVGFLLIAANLRAALTSVGPLLETIRRDVGLSAGEAGFIGTVPLLTFAAVSPQVPRLARRFGVDPMLWVAMLTLVIGIVLRSLPVAGLLWVGTVLLGAAISVGNVLLPSMIKRDFPDHIGAVTGVYTAVIGVVASIAAGVAVPLAGVLPGGWRASLGCWAGFALVAFALWTPLGRRRPEPEPAALRPRAPWRSPLAWEVSAFMALSACGFYTMLAWFPSIVQSTGASEEYAGWALFVYQLVGVVMSIAVPPVLARLPDQRAVAATGSLLALAGYLGLLVAPRPTMLWAVVTGVGAGVLFFLALAFFSLRAADPRSSASLSGMGQSLGYLFAAVGPVAIGALHDATGGWRVPLAVLVGVAAVHTVIGLRAGRDAHVRV</sequence>
<feature type="transmembrane region" description="Helical" evidence="1">
    <location>
        <begin position="346"/>
        <end position="362"/>
    </location>
</feature>
<dbReference type="STRING" id="1912961.BU204_22150"/>
<feature type="transmembrane region" description="Helical" evidence="1">
    <location>
        <begin position="174"/>
        <end position="194"/>
    </location>
</feature>
<keyword evidence="1" id="KW-0472">Membrane</keyword>
<dbReference type="EMBL" id="MSIE01000042">
    <property type="protein sequence ID" value="OLF15350.1"/>
    <property type="molecule type" value="Genomic_DNA"/>
</dbReference>
<feature type="transmembrane region" description="Helical" evidence="1">
    <location>
        <begin position="368"/>
        <end position="387"/>
    </location>
</feature>
<feature type="transmembrane region" description="Helical" evidence="1">
    <location>
        <begin position="306"/>
        <end position="326"/>
    </location>
</feature>
<proteinExistence type="predicted"/>
<evidence type="ECO:0008006" key="4">
    <source>
        <dbReference type="Google" id="ProtNLM"/>
    </source>
</evidence>
<keyword evidence="3" id="KW-1185">Reference proteome</keyword>
<evidence type="ECO:0000256" key="1">
    <source>
        <dbReference type="SAM" id="Phobius"/>
    </source>
</evidence>
<feature type="transmembrane region" description="Helical" evidence="1">
    <location>
        <begin position="215"/>
        <end position="238"/>
    </location>
</feature>
<reference evidence="2 3" key="1">
    <citation type="submission" date="2016-12" db="EMBL/GenBank/DDBJ databases">
        <title>The draft genome sequence of Actinophytocola sp. 11-183.</title>
        <authorList>
            <person name="Wang W."/>
            <person name="Yuan L."/>
        </authorList>
    </citation>
    <scope>NUCLEOTIDE SEQUENCE [LARGE SCALE GENOMIC DNA]</scope>
    <source>
        <strain evidence="2 3">11-183</strain>
    </source>
</reference>
<dbReference type="Pfam" id="PF07690">
    <property type="entry name" value="MFS_1"/>
    <property type="match status" value="1"/>
</dbReference>
<keyword evidence="1" id="KW-1133">Transmembrane helix</keyword>
<accession>A0A1Q8CLX5</accession>
<dbReference type="PANTHER" id="PTHR23523:SF2">
    <property type="entry name" value="2-NITROIMIDAZOLE TRANSPORTER"/>
    <property type="match status" value="1"/>
</dbReference>
<evidence type="ECO:0000313" key="3">
    <source>
        <dbReference type="Proteomes" id="UP000185596"/>
    </source>
</evidence>
<dbReference type="InterPro" id="IPR052524">
    <property type="entry name" value="MFS_Cyanate_Porter"/>
</dbReference>
<dbReference type="SUPFAM" id="SSF103473">
    <property type="entry name" value="MFS general substrate transporter"/>
    <property type="match status" value="1"/>
</dbReference>
<name>A0A1Q8CLX5_9PSEU</name>
<dbReference type="PANTHER" id="PTHR23523">
    <property type="match status" value="1"/>
</dbReference>
<protein>
    <recommendedName>
        <fullName evidence="4">MFS transporter</fullName>
    </recommendedName>
</protein>
<feature type="transmembrane region" description="Helical" evidence="1">
    <location>
        <begin position="49"/>
        <end position="70"/>
    </location>
</feature>
<organism evidence="2 3">
    <name type="scientific">Actinophytocola xanthii</name>
    <dbReference type="NCBI Taxonomy" id="1912961"/>
    <lineage>
        <taxon>Bacteria</taxon>
        <taxon>Bacillati</taxon>
        <taxon>Actinomycetota</taxon>
        <taxon>Actinomycetes</taxon>
        <taxon>Pseudonocardiales</taxon>
        <taxon>Pseudonocardiaceae</taxon>
    </lineage>
</organism>
<evidence type="ECO:0000313" key="2">
    <source>
        <dbReference type="EMBL" id="OLF15350.1"/>
    </source>
</evidence>
<dbReference type="InterPro" id="IPR036259">
    <property type="entry name" value="MFS_trans_sf"/>
</dbReference>
<dbReference type="InterPro" id="IPR011701">
    <property type="entry name" value="MFS"/>
</dbReference>
<feature type="transmembrane region" description="Helical" evidence="1">
    <location>
        <begin position="250"/>
        <end position="269"/>
    </location>
</feature>
<gene>
    <name evidence="2" type="ORF">BU204_22150</name>
</gene>
<comment type="caution">
    <text evidence="2">The sequence shown here is derived from an EMBL/GenBank/DDBJ whole genome shotgun (WGS) entry which is preliminary data.</text>
</comment>
<dbReference type="CDD" id="cd17339">
    <property type="entry name" value="MFS_NIMT_CynX_like"/>
    <property type="match status" value="1"/>
</dbReference>
<keyword evidence="1" id="KW-0812">Transmembrane</keyword>
<feature type="transmembrane region" description="Helical" evidence="1">
    <location>
        <begin position="281"/>
        <end position="300"/>
    </location>
</feature>